<evidence type="ECO:0000256" key="10">
    <source>
        <dbReference type="SAM" id="MobiDB-lite"/>
    </source>
</evidence>
<proteinExistence type="inferred from homology"/>
<dbReference type="SMART" id="SM00771">
    <property type="entry name" value="ZipA_C"/>
    <property type="match status" value="1"/>
</dbReference>
<dbReference type="SUPFAM" id="SSF64383">
    <property type="entry name" value="Cell-division protein ZipA, C-terminal domain"/>
    <property type="match status" value="1"/>
</dbReference>
<dbReference type="GO" id="GO:0005886">
    <property type="term" value="C:plasma membrane"/>
    <property type="evidence" value="ECO:0007669"/>
    <property type="project" value="UniProtKB-SubCell"/>
</dbReference>
<keyword evidence="3 8" id="KW-0132">Cell division</keyword>
<sequence>MAEELRLALILLGSLAIGAVVLHGIWTVRKNVNEERKLQAQDAEPEEIVLNDEELEIQSLKIKQMEMDFNTLASSGDSQGLPVVDVDVDSIYQENKEHLTNIEVEPQVEAGLAENTDGKAAYERETYNENQGVLLNDDMPSFSAVDSERTEPSISDSAVHGISAHELSGNESSTSENFAFESNAASKPSTPAEPEKSEVLILYVDKPEGEAIDGAKLLPILLTLGFKFGEMDFFHRHEQSSGHGEILFSLANMYNPGTFDIDNMEQVTTRGLSIFMTLPNAGEALQTFNMMHNAAKKIADEFGANVLDANRERLDVLKVRHYVEKIRKF</sequence>
<keyword evidence="2 8" id="KW-0997">Cell inner membrane</keyword>
<dbReference type="GO" id="GO:0043093">
    <property type="term" value="P:FtsZ-dependent cytokinesis"/>
    <property type="evidence" value="ECO:0007669"/>
    <property type="project" value="UniProtKB-UniRule"/>
</dbReference>
<name>A0A6N8F4B8_9GAMM</name>
<comment type="caution">
    <text evidence="12">The sequence shown here is derived from an EMBL/GenBank/DDBJ whole genome shotgun (WGS) entry which is preliminary data.</text>
</comment>
<evidence type="ECO:0000313" key="13">
    <source>
        <dbReference type="Proteomes" id="UP000439994"/>
    </source>
</evidence>
<dbReference type="InterPro" id="IPR007449">
    <property type="entry name" value="ZipA_FtsZ-bd_C"/>
</dbReference>
<evidence type="ECO:0000256" key="7">
    <source>
        <dbReference type="ARBA" id="ARBA00023306"/>
    </source>
</evidence>
<dbReference type="PANTHER" id="PTHR38685:SF1">
    <property type="entry name" value="CELL DIVISION PROTEIN ZIPA"/>
    <property type="match status" value="1"/>
</dbReference>
<comment type="similarity">
    <text evidence="8 9">Belongs to the ZipA family.</text>
</comment>
<dbReference type="NCBIfam" id="TIGR02205">
    <property type="entry name" value="septum_zipA"/>
    <property type="match status" value="1"/>
</dbReference>
<dbReference type="EMBL" id="WOCD01000001">
    <property type="protein sequence ID" value="MUH71415.1"/>
    <property type="molecule type" value="Genomic_DNA"/>
</dbReference>
<feature type="domain" description="ZipA C-terminal FtsZ-binding" evidence="11">
    <location>
        <begin position="196"/>
        <end position="326"/>
    </location>
</feature>
<keyword evidence="5 8" id="KW-1133">Transmembrane helix</keyword>
<reference evidence="12 13" key="1">
    <citation type="submission" date="2019-11" db="EMBL/GenBank/DDBJ databases">
        <title>P. haliotis isolates from Z. marina roots.</title>
        <authorList>
            <person name="Cohen M."/>
            <person name="Jospin G."/>
            <person name="Eisen J.A."/>
            <person name="Coil D.A."/>
        </authorList>
    </citation>
    <scope>NUCLEOTIDE SEQUENCE [LARGE SCALE GENOMIC DNA]</scope>
    <source>
        <strain evidence="12 13">UCD-MCMsp1aY</strain>
    </source>
</reference>
<keyword evidence="4 8" id="KW-0812">Transmembrane</keyword>
<dbReference type="GO" id="GO:0032153">
    <property type="term" value="C:cell division site"/>
    <property type="evidence" value="ECO:0007669"/>
    <property type="project" value="UniProtKB-UniRule"/>
</dbReference>
<feature type="region of interest" description="Disordered" evidence="10">
    <location>
        <begin position="166"/>
        <end position="192"/>
    </location>
</feature>
<comment type="subunit">
    <text evidence="8">Interacts with FtsZ via their C-terminal domains.</text>
</comment>
<gene>
    <name evidence="8 12" type="primary">zipA</name>
    <name evidence="12" type="ORF">GNP35_02220</name>
</gene>
<evidence type="ECO:0000313" key="12">
    <source>
        <dbReference type="EMBL" id="MUH71415.1"/>
    </source>
</evidence>
<keyword evidence="7 8" id="KW-0131">Cell cycle</keyword>
<keyword evidence="6 8" id="KW-0472">Membrane</keyword>
<organism evidence="12 13">
    <name type="scientific">Psychrosphaera haliotis</name>
    <dbReference type="NCBI Taxonomy" id="555083"/>
    <lineage>
        <taxon>Bacteria</taxon>
        <taxon>Pseudomonadati</taxon>
        <taxon>Pseudomonadota</taxon>
        <taxon>Gammaproteobacteria</taxon>
        <taxon>Alteromonadales</taxon>
        <taxon>Pseudoalteromonadaceae</taxon>
        <taxon>Psychrosphaera</taxon>
    </lineage>
</organism>
<dbReference type="Proteomes" id="UP000439994">
    <property type="component" value="Unassembled WGS sequence"/>
</dbReference>
<keyword evidence="1 8" id="KW-1003">Cell membrane</keyword>
<evidence type="ECO:0000256" key="5">
    <source>
        <dbReference type="ARBA" id="ARBA00022989"/>
    </source>
</evidence>
<accession>A0A6N8F4B8</accession>
<dbReference type="RefSeq" id="WP_155694115.1">
    <property type="nucleotide sequence ID" value="NZ_WOCD01000001.1"/>
</dbReference>
<dbReference type="InterPro" id="IPR036765">
    <property type="entry name" value="ZipA_FtsZ-bd_C_sf"/>
</dbReference>
<protein>
    <recommendedName>
        <fullName evidence="8 9">Cell division protein ZipA</fullName>
    </recommendedName>
</protein>
<keyword evidence="13" id="KW-1185">Reference proteome</keyword>
<dbReference type="HAMAP" id="MF_00509">
    <property type="entry name" value="ZipA"/>
    <property type="match status" value="1"/>
</dbReference>
<comment type="function">
    <text evidence="8 9">Essential cell division protein that stabilizes the FtsZ protofilaments by cross-linking them and that serves as a cytoplasmic membrane anchor for the Z ring. Also required for the recruitment to the septal ring of downstream cell division proteins.</text>
</comment>
<feature type="transmembrane region" description="Helical" evidence="8">
    <location>
        <begin position="7"/>
        <end position="26"/>
    </location>
</feature>
<evidence type="ECO:0000256" key="3">
    <source>
        <dbReference type="ARBA" id="ARBA00022618"/>
    </source>
</evidence>
<dbReference type="PANTHER" id="PTHR38685">
    <property type="entry name" value="CELL DIVISION PROTEIN ZIPA"/>
    <property type="match status" value="1"/>
</dbReference>
<dbReference type="Gene3D" id="3.30.1400.10">
    <property type="entry name" value="ZipA, C-terminal FtsZ-binding domain"/>
    <property type="match status" value="1"/>
</dbReference>
<evidence type="ECO:0000256" key="8">
    <source>
        <dbReference type="HAMAP-Rule" id="MF_00509"/>
    </source>
</evidence>
<dbReference type="Pfam" id="PF04354">
    <property type="entry name" value="ZipA_C"/>
    <property type="match status" value="1"/>
</dbReference>
<evidence type="ECO:0000256" key="2">
    <source>
        <dbReference type="ARBA" id="ARBA00022519"/>
    </source>
</evidence>
<dbReference type="AlphaFoldDB" id="A0A6N8F4B8"/>
<comment type="subcellular location">
    <subcellularLocation>
        <location evidence="8">Cell inner membrane</location>
        <topology evidence="8">Single-pass type I membrane protein</topology>
    </subcellularLocation>
    <text evidence="8">Localizes to the Z ring in an FtsZ-dependent manner.</text>
</comment>
<dbReference type="InterPro" id="IPR011919">
    <property type="entry name" value="Cell_div_ZipA"/>
</dbReference>
<evidence type="ECO:0000256" key="6">
    <source>
        <dbReference type="ARBA" id="ARBA00023136"/>
    </source>
</evidence>
<evidence type="ECO:0000256" key="9">
    <source>
        <dbReference type="RuleBase" id="RU003612"/>
    </source>
</evidence>
<evidence type="ECO:0000259" key="11">
    <source>
        <dbReference type="SMART" id="SM00771"/>
    </source>
</evidence>
<dbReference type="OrthoDB" id="7054914at2"/>
<evidence type="ECO:0000256" key="1">
    <source>
        <dbReference type="ARBA" id="ARBA00022475"/>
    </source>
</evidence>
<dbReference type="GO" id="GO:0000917">
    <property type="term" value="P:division septum assembly"/>
    <property type="evidence" value="ECO:0007669"/>
    <property type="project" value="TreeGrafter"/>
</dbReference>
<evidence type="ECO:0000256" key="4">
    <source>
        <dbReference type="ARBA" id="ARBA00022692"/>
    </source>
</evidence>